<dbReference type="Pfam" id="PF00872">
    <property type="entry name" value="Transposase_mut"/>
    <property type="match status" value="1"/>
</dbReference>
<dbReference type="RefSeq" id="WP_175495416.1">
    <property type="nucleotide sequence ID" value="NZ_FOTR01000006.1"/>
</dbReference>
<gene>
    <name evidence="6" type="ORF">SAMN04487943_1061</name>
</gene>
<sequence length="74" mass="8971">MTQLHFNLNMEELKDSVMNSNMEAVVKSSMVLILNEYMKKERDAYLKVDHYERSEERQDQRNGYYDRHYMMSVG</sequence>
<dbReference type="GO" id="GO:0004803">
    <property type="term" value="F:transposase activity"/>
    <property type="evidence" value="ECO:0007669"/>
    <property type="project" value="InterPro"/>
</dbReference>
<evidence type="ECO:0000256" key="5">
    <source>
        <dbReference type="ARBA" id="ARBA00023172"/>
    </source>
</evidence>
<organism evidence="6 7">
    <name type="scientific">Gracilibacillus orientalis</name>
    <dbReference type="NCBI Taxonomy" id="334253"/>
    <lineage>
        <taxon>Bacteria</taxon>
        <taxon>Bacillati</taxon>
        <taxon>Bacillota</taxon>
        <taxon>Bacilli</taxon>
        <taxon>Bacillales</taxon>
        <taxon>Bacillaceae</taxon>
        <taxon>Gracilibacillus</taxon>
    </lineage>
</organism>
<evidence type="ECO:0000313" key="6">
    <source>
        <dbReference type="EMBL" id="SFL97844.1"/>
    </source>
</evidence>
<comment type="function">
    <text evidence="1">Required for the transposition of the insertion element.</text>
</comment>
<protein>
    <submittedName>
        <fullName evidence="6">Transposase, Mutator family</fullName>
    </submittedName>
</protein>
<evidence type="ECO:0000313" key="7">
    <source>
        <dbReference type="Proteomes" id="UP000198565"/>
    </source>
</evidence>
<reference evidence="7" key="1">
    <citation type="submission" date="2016-10" db="EMBL/GenBank/DDBJ databases">
        <authorList>
            <person name="Varghese N."/>
            <person name="Submissions S."/>
        </authorList>
    </citation>
    <scope>NUCLEOTIDE SEQUENCE [LARGE SCALE GENOMIC DNA]</scope>
    <source>
        <strain evidence="7">CGMCC 1.4250</strain>
    </source>
</reference>
<keyword evidence="7" id="KW-1185">Reference proteome</keyword>
<keyword evidence="4" id="KW-0238">DNA-binding</keyword>
<dbReference type="AlphaFoldDB" id="A0A1I4M3R0"/>
<evidence type="ECO:0000256" key="2">
    <source>
        <dbReference type="ARBA" id="ARBA00010961"/>
    </source>
</evidence>
<dbReference type="EMBL" id="FOTR01000006">
    <property type="protein sequence ID" value="SFL97844.1"/>
    <property type="molecule type" value="Genomic_DNA"/>
</dbReference>
<comment type="similarity">
    <text evidence="2">Belongs to the transposase mutator family.</text>
</comment>
<proteinExistence type="inferred from homology"/>
<evidence type="ECO:0000256" key="1">
    <source>
        <dbReference type="ARBA" id="ARBA00002190"/>
    </source>
</evidence>
<name>A0A1I4M3R0_9BACI</name>
<evidence type="ECO:0000256" key="3">
    <source>
        <dbReference type="ARBA" id="ARBA00022578"/>
    </source>
</evidence>
<dbReference type="GO" id="GO:0006313">
    <property type="term" value="P:DNA transposition"/>
    <property type="evidence" value="ECO:0007669"/>
    <property type="project" value="InterPro"/>
</dbReference>
<dbReference type="GO" id="GO:0003677">
    <property type="term" value="F:DNA binding"/>
    <property type="evidence" value="ECO:0007669"/>
    <property type="project" value="UniProtKB-KW"/>
</dbReference>
<accession>A0A1I4M3R0</accession>
<evidence type="ECO:0000256" key="4">
    <source>
        <dbReference type="ARBA" id="ARBA00023125"/>
    </source>
</evidence>
<dbReference type="InterPro" id="IPR001207">
    <property type="entry name" value="Transposase_mutator"/>
</dbReference>
<feature type="non-terminal residue" evidence="6">
    <location>
        <position position="74"/>
    </location>
</feature>
<keyword evidence="5" id="KW-0233">DNA recombination</keyword>
<dbReference type="Proteomes" id="UP000198565">
    <property type="component" value="Unassembled WGS sequence"/>
</dbReference>
<keyword evidence="3" id="KW-0815">Transposition</keyword>